<dbReference type="SUPFAM" id="SSF49329">
    <property type="entry name" value="Cu,Zn superoxide dismutase-like"/>
    <property type="match status" value="3"/>
</dbReference>
<dbReference type="AlphaFoldDB" id="A0AAD7UGT0"/>
<keyword evidence="2" id="KW-1133">Transmembrane helix</keyword>
<comment type="caution">
    <text evidence="4">The sequence shown here is derived from an EMBL/GenBank/DDBJ whole genome shotgun (WGS) entry which is preliminary data.</text>
</comment>
<dbReference type="GO" id="GO:0006801">
    <property type="term" value="P:superoxide metabolic process"/>
    <property type="evidence" value="ECO:0007669"/>
    <property type="project" value="InterPro"/>
</dbReference>
<keyword evidence="5" id="KW-1185">Reference proteome</keyword>
<organism evidence="4 5">
    <name type="scientific">Chrysophaeum taylorii</name>
    <dbReference type="NCBI Taxonomy" id="2483200"/>
    <lineage>
        <taxon>Eukaryota</taxon>
        <taxon>Sar</taxon>
        <taxon>Stramenopiles</taxon>
        <taxon>Ochrophyta</taxon>
        <taxon>Pelagophyceae</taxon>
        <taxon>Pelagomonadales</taxon>
        <taxon>Pelagomonadaceae</taxon>
        <taxon>Chrysophaeum</taxon>
    </lineage>
</organism>
<dbReference type="EMBL" id="JAQMWT010000317">
    <property type="protein sequence ID" value="KAJ8605184.1"/>
    <property type="molecule type" value="Genomic_DNA"/>
</dbReference>
<evidence type="ECO:0008006" key="6">
    <source>
        <dbReference type="Google" id="ProtNLM"/>
    </source>
</evidence>
<evidence type="ECO:0000256" key="2">
    <source>
        <dbReference type="SAM" id="Phobius"/>
    </source>
</evidence>
<evidence type="ECO:0000313" key="4">
    <source>
        <dbReference type="EMBL" id="KAJ8605184.1"/>
    </source>
</evidence>
<feature type="region of interest" description="Disordered" evidence="1">
    <location>
        <begin position="403"/>
        <end position="423"/>
    </location>
</feature>
<dbReference type="InterPro" id="IPR024134">
    <property type="entry name" value="SOD_Cu/Zn_/chaperone"/>
</dbReference>
<protein>
    <recommendedName>
        <fullName evidence="6">Superoxide dismutase copper/zinc binding domain-containing protein</fullName>
    </recommendedName>
</protein>
<dbReference type="Proteomes" id="UP001230188">
    <property type="component" value="Unassembled WGS sequence"/>
</dbReference>
<accession>A0AAD7UGT0</accession>
<feature type="region of interest" description="Disordered" evidence="1">
    <location>
        <begin position="456"/>
        <end position="480"/>
    </location>
</feature>
<evidence type="ECO:0000313" key="5">
    <source>
        <dbReference type="Proteomes" id="UP001230188"/>
    </source>
</evidence>
<evidence type="ECO:0000256" key="1">
    <source>
        <dbReference type="SAM" id="MobiDB-lite"/>
    </source>
</evidence>
<feature type="region of interest" description="Disordered" evidence="1">
    <location>
        <begin position="509"/>
        <end position="543"/>
    </location>
</feature>
<evidence type="ECO:0000256" key="3">
    <source>
        <dbReference type="SAM" id="SignalP"/>
    </source>
</evidence>
<dbReference type="InterPro" id="IPR036423">
    <property type="entry name" value="SOD-like_Cu/Zn_dom_sf"/>
</dbReference>
<dbReference type="PANTHER" id="PTHR10003">
    <property type="entry name" value="SUPEROXIDE DISMUTASE CU-ZN -RELATED"/>
    <property type="match status" value="1"/>
</dbReference>
<gene>
    <name evidence="4" type="ORF">CTAYLR_000388</name>
</gene>
<reference evidence="4" key="1">
    <citation type="submission" date="2023-01" db="EMBL/GenBank/DDBJ databases">
        <title>Metagenome sequencing of chrysophaentin producing Chrysophaeum taylorii.</title>
        <authorList>
            <person name="Davison J."/>
            <person name="Bewley C."/>
        </authorList>
    </citation>
    <scope>NUCLEOTIDE SEQUENCE</scope>
    <source>
        <strain evidence="4">NIES-1699</strain>
    </source>
</reference>
<dbReference type="Gene3D" id="2.60.40.200">
    <property type="entry name" value="Superoxide dismutase, copper/zinc binding domain"/>
    <property type="match status" value="2"/>
</dbReference>
<keyword evidence="2" id="KW-0472">Membrane</keyword>
<feature type="signal peptide" evidence="3">
    <location>
        <begin position="1"/>
        <end position="17"/>
    </location>
</feature>
<keyword evidence="2" id="KW-0812">Transmembrane</keyword>
<feature type="transmembrane region" description="Helical" evidence="2">
    <location>
        <begin position="430"/>
        <end position="450"/>
    </location>
</feature>
<name>A0AAD7UGT0_9STRA</name>
<feature type="compositionally biased region" description="Acidic residues" evidence="1">
    <location>
        <begin position="464"/>
        <end position="479"/>
    </location>
</feature>
<proteinExistence type="predicted"/>
<feature type="compositionally biased region" description="Polar residues" evidence="1">
    <location>
        <begin position="509"/>
        <end position="519"/>
    </location>
</feature>
<feature type="chain" id="PRO_5042132966" description="Superoxide dismutase copper/zinc binding domain-containing protein" evidence="3">
    <location>
        <begin position="18"/>
        <end position="543"/>
    </location>
</feature>
<dbReference type="GO" id="GO:0005507">
    <property type="term" value="F:copper ion binding"/>
    <property type="evidence" value="ECO:0007669"/>
    <property type="project" value="InterPro"/>
</dbReference>
<keyword evidence="3" id="KW-0732">Signal</keyword>
<sequence>MVLLAVLVVSLGVPTIAGPSASCLLSTYPGYEGPIAVYGLLRVMDEVASESIRIDGTVVGLESSTSGGWHVHEGTTCEDAEAVGEHYYNYDDVDPWVSVWSSDGNGTASVEFNVSGFTVNDGDVWPVAGRAIVVHSSDGTRVACGLIEITTGVLARLGPYPGFPESTARGALEATRGDGSIDVVGVLAGLESDATGGLHIHEGYTCDNASGVFGHYFGDETEEDPWATWTYSTDDKGVAIVALSSSSSSSSSSGSFSLFDANPVAYRAVVAHLSDGTRAACGLAGEASSASAVLPAGEIALADDGATLTIEGTLRGLEPSTSGGWHVHWGFQCGEDDVGGRYRGGLEEDPWTETTWSSDVDGTAEIAFSTSLFSLSRVRPVAGRAVVVHASDGTFAACGLVDPWSDETTGQGNDNSKKKEGLSRSGQARLAVGLALVLVAAVGLVAYAIVKRSEPRPDASRDFFEEEEEEDDDDEDDDVLPAAAAAVKEEERSTLVVTTAESPMVQLALSHTPSDTPLTQHDPITDEEVDGLELQPVHLGSPR</sequence>